<feature type="region of interest" description="Disordered" evidence="1">
    <location>
        <begin position="61"/>
        <end position="81"/>
    </location>
</feature>
<keyword evidence="4" id="KW-1185">Reference proteome</keyword>
<dbReference type="Proteomes" id="UP000479639">
    <property type="component" value="Unassembled WGS sequence"/>
</dbReference>
<feature type="transmembrane region" description="Helical" evidence="2">
    <location>
        <begin position="91"/>
        <end position="113"/>
    </location>
</feature>
<feature type="compositionally biased region" description="Basic and acidic residues" evidence="1">
    <location>
        <begin position="9"/>
        <end position="25"/>
    </location>
</feature>
<keyword evidence="2" id="KW-1133">Transmembrane helix</keyword>
<evidence type="ECO:0000313" key="3">
    <source>
        <dbReference type="EMBL" id="KAB1643334.1"/>
    </source>
</evidence>
<keyword evidence="2" id="KW-0472">Membrane</keyword>
<feature type="compositionally biased region" description="Low complexity" evidence="1">
    <location>
        <begin position="118"/>
        <end position="131"/>
    </location>
</feature>
<gene>
    <name evidence="3" type="ORF">F8D48_08825</name>
</gene>
<comment type="caution">
    <text evidence="3">The sequence shown here is derived from an EMBL/GenBank/DDBJ whole genome shotgun (WGS) entry which is preliminary data.</text>
</comment>
<feature type="region of interest" description="Disordered" evidence="1">
    <location>
        <begin position="115"/>
        <end position="138"/>
    </location>
</feature>
<evidence type="ECO:0000256" key="1">
    <source>
        <dbReference type="SAM" id="MobiDB-lite"/>
    </source>
</evidence>
<name>A0A7C8FSV2_9ACTN</name>
<dbReference type="AlphaFoldDB" id="A0A7C8FSV2"/>
<keyword evidence="2" id="KW-0812">Transmembrane</keyword>
<evidence type="ECO:0000256" key="2">
    <source>
        <dbReference type="SAM" id="Phobius"/>
    </source>
</evidence>
<dbReference type="RefSeq" id="WP_151431324.1">
    <property type="nucleotide sequence ID" value="NZ_CAKODJ010000027.1"/>
</dbReference>
<organism evidence="3 4">
    <name type="scientific">Adlercreutzia muris</name>
    <dbReference type="NCBI Taxonomy" id="1796610"/>
    <lineage>
        <taxon>Bacteria</taxon>
        <taxon>Bacillati</taxon>
        <taxon>Actinomycetota</taxon>
        <taxon>Coriobacteriia</taxon>
        <taxon>Eggerthellales</taxon>
        <taxon>Eggerthellaceae</taxon>
        <taxon>Adlercreutzia</taxon>
    </lineage>
</organism>
<reference evidence="3 4" key="1">
    <citation type="submission" date="2019-09" db="EMBL/GenBank/DDBJ databases">
        <title>Whole genome shotgun sequencing (WGS) of Ellagibacter isourolithinifaciens DSM 104140(T) and Adlercreutzia muris DSM 29508(T).</title>
        <authorList>
            <person name="Stoll D.A."/>
            <person name="Danylec N."/>
            <person name="Huch M."/>
        </authorList>
    </citation>
    <scope>NUCLEOTIDE SEQUENCE [LARGE SCALE GENOMIC DNA]</scope>
    <source>
        <strain evidence="3 4">DSM 29508</strain>
    </source>
</reference>
<protein>
    <submittedName>
        <fullName evidence="3">Uncharacterized protein</fullName>
    </submittedName>
</protein>
<sequence>MSNDQPANPRRDDLGNRREPSAKVDDFLKQYASAVRAERVPATAQARLQETLEARRAVNVEQARRAEGPGANAEGPRAFSPLRRPRRAARYAVAAASAAVLILAGAGTIALGAGGPQGADPAASPIQQQADGGAGKAAGSPTGNFFVLKAWADEAEEANVPIASGDPLGINWLHPAFVTSWESWQGDPVFGELLAPGEALTYFNFDARCEGSNLASVSYCIDNENAFFEYFDWQEVDQLTAAGEDPQQVVEHGPSFTLTYGDGGTAATAFTRLYVIAPYPAECDADPYAVEGYAEAARVLDGSIITLTATFDDGSTQEQAYRIAMAADFEEKCPEFLSEYLAAWDVAGPQGKEAVLDETSDAPKLFTLEPIGE</sequence>
<dbReference type="EMBL" id="WAJS01000028">
    <property type="protein sequence ID" value="KAB1643334.1"/>
    <property type="molecule type" value="Genomic_DNA"/>
</dbReference>
<evidence type="ECO:0000313" key="4">
    <source>
        <dbReference type="Proteomes" id="UP000479639"/>
    </source>
</evidence>
<proteinExistence type="predicted"/>
<feature type="region of interest" description="Disordered" evidence="1">
    <location>
        <begin position="1"/>
        <end position="25"/>
    </location>
</feature>
<accession>A0A7C8FSV2</accession>